<evidence type="ECO:0000313" key="6">
    <source>
        <dbReference type="EMBL" id="MBH1652554.1"/>
    </source>
</evidence>
<reference evidence="6" key="1">
    <citation type="submission" date="2020-11" db="EMBL/GenBank/DDBJ databases">
        <title>Enhanced detection system for hospital associated transmission using whole genome sequencing surveillance.</title>
        <authorList>
            <person name="Harrison L.H."/>
            <person name="Van Tyne D."/>
            <person name="Marsh J.W."/>
            <person name="Griffith M.P."/>
            <person name="Snyder D.J."/>
            <person name="Cooper V.S."/>
            <person name="Mustapha M."/>
        </authorList>
    </citation>
    <scope>NUCLEOTIDE SEQUENCE</scope>
    <source>
        <strain evidence="6">STEN00091</strain>
    </source>
</reference>
<dbReference type="InterPro" id="IPR025110">
    <property type="entry name" value="AMP-bd_C"/>
</dbReference>
<dbReference type="FunFam" id="3.30.559.10:FF:000012">
    <property type="entry name" value="Non-ribosomal peptide synthetase"/>
    <property type="match status" value="2"/>
</dbReference>
<evidence type="ECO:0000313" key="7">
    <source>
        <dbReference type="Proteomes" id="UP000625930"/>
    </source>
</evidence>
<dbReference type="NCBIfam" id="TIGR01733">
    <property type="entry name" value="AA-adenyl-dom"/>
    <property type="match status" value="2"/>
</dbReference>
<dbReference type="PROSITE" id="PS00455">
    <property type="entry name" value="AMP_BINDING"/>
    <property type="match status" value="2"/>
</dbReference>
<dbReference type="FunFam" id="1.10.1200.10:FF:000016">
    <property type="entry name" value="Non-ribosomal peptide synthase"/>
    <property type="match status" value="1"/>
</dbReference>
<dbReference type="FunFam" id="3.40.50.12780:FF:000012">
    <property type="entry name" value="Non-ribosomal peptide synthetase"/>
    <property type="match status" value="2"/>
</dbReference>
<dbReference type="InterPro" id="IPR045851">
    <property type="entry name" value="AMP-bd_C_sf"/>
</dbReference>
<keyword evidence="2" id="KW-0596">Phosphopantetheine</keyword>
<dbReference type="Gene3D" id="3.40.50.980">
    <property type="match status" value="4"/>
</dbReference>
<dbReference type="PROSITE" id="PS00012">
    <property type="entry name" value="PHOSPHOPANTETHEINE"/>
    <property type="match status" value="1"/>
</dbReference>
<organism evidence="6 7">
    <name type="scientific">Stenotrophomonas maltophilia</name>
    <name type="common">Pseudomonas maltophilia</name>
    <name type="synonym">Xanthomonas maltophilia</name>
    <dbReference type="NCBI Taxonomy" id="40324"/>
    <lineage>
        <taxon>Bacteria</taxon>
        <taxon>Pseudomonadati</taxon>
        <taxon>Pseudomonadota</taxon>
        <taxon>Gammaproteobacteria</taxon>
        <taxon>Lysobacterales</taxon>
        <taxon>Lysobacteraceae</taxon>
        <taxon>Stenotrophomonas</taxon>
        <taxon>Stenotrophomonas maltophilia group</taxon>
    </lineage>
</organism>
<dbReference type="GO" id="GO:0043041">
    <property type="term" value="P:amino acid activation for nonribosomal peptide biosynthetic process"/>
    <property type="evidence" value="ECO:0007669"/>
    <property type="project" value="TreeGrafter"/>
</dbReference>
<proteinExistence type="predicted"/>
<feature type="domain" description="Carrier" evidence="5">
    <location>
        <begin position="543"/>
        <end position="618"/>
    </location>
</feature>
<dbReference type="EMBL" id="JADUNP010000017">
    <property type="protein sequence ID" value="MBH1652554.1"/>
    <property type="molecule type" value="Genomic_DNA"/>
</dbReference>
<dbReference type="SUPFAM" id="SSF56801">
    <property type="entry name" value="Acetyl-CoA synthetase-like"/>
    <property type="match status" value="2"/>
</dbReference>
<dbReference type="PROSITE" id="PS50075">
    <property type="entry name" value="CARRIER"/>
    <property type="match status" value="3"/>
</dbReference>
<dbReference type="Gene3D" id="1.10.1200.10">
    <property type="entry name" value="ACP-like"/>
    <property type="match status" value="3"/>
</dbReference>
<protein>
    <submittedName>
        <fullName evidence="6">Amino acid adenylation domain-containing protein</fullName>
    </submittedName>
</protein>
<dbReference type="InterPro" id="IPR044894">
    <property type="entry name" value="TubC_N_sf"/>
</dbReference>
<feature type="domain" description="Carrier" evidence="5">
    <location>
        <begin position="2664"/>
        <end position="2739"/>
    </location>
</feature>
<dbReference type="FunFam" id="3.40.50.980:FF:000001">
    <property type="entry name" value="Non-ribosomal peptide synthetase"/>
    <property type="match status" value="2"/>
</dbReference>
<dbReference type="FunFam" id="3.40.50.980:FF:000002">
    <property type="entry name" value="Enterobactin synthetase component F"/>
    <property type="match status" value="1"/>
</dbReference>
<dbReference type="Gene3D" id="3.30.559.10">
    <property type="entry name" value="Chloramphenicol acetyltransferase-like domain"/>
    <property type="match status" value="3"/>
</dbReference>
<dbReference type="Gene3D" id="2.30.38.10">
    <property type="entry name" value="Luciferase, Domain 3"/>
    <property type="match status" value="2"/>
</dbReference>
<dbReference type="NCBIfam" id="NF003417">
    <property type="entry name" value="PRK04813.1"/>
    <property type="match status" value="2"/>
</dbReference>
<dbReference type="InterPro" id="IPR001242">
    <property type="entry name" value="Condensation_dom"/>
</dbReference>
<comment type="caution">
    <text evidence="6">The sequence shown here is derived from an EMBL/GenBank/DDBJ whole genome shotgun (WGS) entry which is preliminary data.</text>
</comment>
<dbReference type="SUPFAM" id="SSF52777">
    <property type="entry name" value="CoA-dependent acyltransferases"/>
    <property type="match status" value="6"/>
</dbReference>
<dbReference type="InterPro" id="IPR036736">
    <property type="entry name" value="ACP-like_sf"/>
</dbReference>
<dbReference type="Pfam" id="PF00501">
    <property type="entry name" value="AMP-binding"/>
    <property type="match status" value="2"/>
</dbReference>
<dbReference type="SUPFAM" id="SSF47336">
    <property type="entry name" value="ACP-like"/>
    <property type="match status" value="3"/>
</dbReference>
<dbReference type="GO" id="GO:0031177">
    <property type="term" value="F:phosphopantetheine binding"/>
    <property type="evidence" value="ECO:0007669"/>
    <property type="project" value="InterPro"/>
</dbReference>
<dbReference type="Gene3D" id="3.30.559.30">
    <property type="entry name" value="Nonribosomal peptide synthetase, condensation domain"/>
    <property type="match status" value="3"/>
</dbReference>
<feature type="compositionally biased region" description="Basic and acidic residues" evidence="4">
    <location>
        <begin position="1586"/>
        <end position="1602"/>
    </location>
</feature>
<sequence length="2757" mass="303328">MKTAEQIVADATAHGVVLYVKEGQLAYVAEAGRFPEDLKEEIRGSRDAIVAMLSARAAEELARMPPAVLSIDAVPRQEHMPVSYAQHQVWLADQMDPGGARFNMSMALRLQGELRQDALHFALDELVRRHEVLRTVYIRVADAPFQCIQPARPVPVMYIDLTSLPEPERAQAFARHQREEGRSGFDLATDLMLRVRLVATAPQQAVALLTVHHIASDGWSMGLLIREFVEYYTAYVEGRPARCEPLTIQYADYASWQRVNMEGEVSAGQLGYWREQLSGVREGPVLSTDKPRPARSSLRAGIKATPLGTRLSAEVQRLAAACGVTPYIVLQTAFALLIGRWSGHADIVIGTPVAGRTDRAVEPLIGLFVNLLALRTRIFDTDTFTTLLARNRETILDAYAHQDLPFELVVEDVLSKRDPRAFPLFQTVFNLQNIGQDKLLLPGLEVTGQNAETVAKFDLEVTVEEGAEGLWVQWKYAADLFDPSTAGALAECYLELLQGIVADPGRPVSSLAEAAGIAVLAAESRIAPAVSTEAEAVETPFTEPTTATEHLMASLWQRVLGHGRISTQANFFDLDGNSLKAMRLATLVAEAFHVPASVRALFENPTIAALGRHVDALAPQESARIPVVPADQPVPLSFAQQRLWFIDQLNGGSAHYNMPVMLRVHGELSVTAVQSSLNAIMARHATLRTVFSQTSEGPVQLVQPWSALPLPIVDLQALNASEQEQAVSDAVRAEAAAAFDLARDAMLRAKLLSLSAREHILIIVVHHIASDGWSMDILQREFVALYQAYLEGREANLPALDTTYADYACWQQESLTHETLESQRNYWDALLRGAPAMHSLPLDRPRPPRQEFASALCRRTVGKALLDDLGLLGKRHDATLFMVLQATFVLLLSRWSQQEDIVIACPTAGRTNSQLEGLIGFFVNTLAFRHALPPEKKFEELLVECRQQVLEAFARQDFPFEMLVEQLQPERSLSHAPLTQVLFTLHSEDQAEPPALDLRIEAAGGADPLTKFDIELLAIVKEGGIQLEWRYACSLFDASTITRMADSFEVLLQSVVDAPDQRLAALPVLGAQERERALFAFNDTGRGFPDQALIHELFESVASARAASTAVIFEEQSLSYCELNERSNQVAHALLALGVEPDSRVAICTERSLDLVVGLLGILKSGAAYVPLDPGYPMERLAYMLHDCAPAALVTNVRATQLLPALDIPVLCLDDAESVKLLLRQPRHNPDPRTLGLGSRNLAYVIYTSGSTGLPKGVMNEHRAVVNRLLWAKDAYSLRTDDRVLQKTPFGFDVSVWEFFLPLLSGAVLVIARPGGHQEPDYLVDLIGSAGITMLHFVPSMLPAFLEHAHVDACRTVRRILCSGEALPFPMQQQVMQHLPGVELHNLYGPTEAAIDVTAWRCEAGRYDGFVPIGAPIANVRIYILDAQREPVPVGAPGELYIAGVGVARGYLNREELTRERFVSDRFDTDPGAMMYRTGDLARWLPDGNIEYLGRNDFQVKIRGFRIELGEIEARLAACSGVREAVVLARNDAPGDPRLVAYLVLDAGRPLSPGELRAELARNLPEFMLPSAFVSLERMPLTANGKLDRDALPAPETREEPGHASGLPSTATEHALCEIWEVLLKRARVGVHDNFFEIGGHSLLAARAAHLIAERCGRAVPIRKLFERPTITELALYIDEQAEAVNAPIPPAPSHQRIPLSFAQQRLWFFDTLDKGSPQYNMPAAVQLHGPLDHEALRRSLETIIERHAVLRTVYRSDAEGPVQVIQPATGLKLPLADLTGLEPSAQAEAIDRELRNELTTPFDLGADRMLRVRLLVLAEQQHVLLATMHHIASDGWSIGVLTRELTLAYAAYSEGAEPDLPVLQIQYADYAHWQRQNLTDDNLQAQWTYWEQALRDAPVAHNLPLDRPRPPQQDFNGEIIKQRLDVDVLRGLKQLAARSGTTLFVVLQSALAVLLSRWSNESDIVIGSPVATRTHHQVAPLIGFFVSMLAFRHRLSRDLSFEEVLANARRQALNVFANQDIPFEVLVDRLQVGGGLPHSPIFQVAFNMHNNEPLELSLPGLQASLLPDAGNMVRFDIEVSATEAEDGLWLNWNFAVSLFDASSIRRMADGLALLLDGVLADAGARVADLPILSAADRSLLTRWEKNDSSYPADLCIQTIFEDQVERAPEATAVILGSEQLTYGELNERANRVAHTLLARGVKPDQLVGISVERSFDMIVAVFGVLKAGAAYVPLDASYPDDRLRDMLEDSGVGIVLTHGRMLQRGLVDAGSCIALDDEALFESSPVTNPVVPGVTPDNLAYVVYTSGSTGRPKGVAIVHRGVTRLIDDPEYVPLERGTRMGQISTFAFDSSVLEIFGALLNGGTLILYPGRELDVGGLPSWLREYQVNTLFLTSALFEAWAELVQTREDVVVKHVMMGGDVVSARSVAKVYALDAGVTIIHAYGPTENTVYTTCHVVSRDDAQKATLPIGRPIRQTSLHVLDVEGQHVPIGVGGELHVGGAGLARGYWRRPELTQERFVCLHGDGERVYKTGDRVKFLADGNLQFLGRMDNQIKIRGFRVEPGEIEYQLRRNARVADALVLVDGSGVEKRLVAYVVARQPAQDALADLVDSLREELRQTLAEYLVPNAFIVLDAFPVTRNGKVDRTALPKANFQSYIESRFVAPATETESVLARIWQDVLGLGKVGTTVDFFQVGGNSLNMTRLQNEIRRVYGVTVPLKSLFSRTTILEQAPLVAGLAGSAGPGEPADGEMIEEVF</sequence>
<dbReference type="GO" id="GO:0003824">
    <property type="term" value="F:catalytic activity"/>
    <property type="evidence" value="ECO:0007669"/>
    <property type="project" value="InterPro"/>
</dbReference>
<dbReference type="Gene3D" id="1.10.10.1830">
    <property type="entry name" value="Non-ribosomal peptide synthase, adenylation domain"/>
    <property type="match status" value="1"/>
</dbReference>
<dbReference type="InterPro" id="IPR006162">
    <property type="entry name" value="Ppantetheine_attach_site"/>
</dbReference>
<comment type="cofactor">
    <cofactor evidence="1">
        <name>pantetheine 4'-phosphate</name>
        <dbReference type="ChEBI" id="CHEBI:47942"/>
    </cofactor>
</comment>
<dbReference type="CDD" id="cd17646">
    <property type="entry name" value="A_NRPS_AB3403-like"/>
    <property type="match status" value="1"/>
</dbReference>
<feature type="domain" description="Carrier" evidence="5">
    <location>
        <begin position="1607"/>
        <end position="1682"/>
    </location>
</feature>
<gene>
    <name evidence="6" type="ORF">I5U67_10265</name>
</gene>
<dbReference type="InterPro" id="IPR023213">
    <property type="entry name" value="CAT-like_dom_sf"/>
</dbReference>
<dbReference type="Proteomes" id="UP000625930">
    <property type="component" value="Unassembled WGS sequence"/>
</dbReference>
<dbReference type="CDD" id="cd19531">
    <property type="entry name" value="LCL_NRPS-like"/>
    <property type="match status" value="3"/>
</dbReference>
<evidence type="ECO:0000256" key="4">
    <source>
        <dbReference type="SAM" id="MobiDB-lite"/>
    </source>
</evidence>
<evidence type="ECO:0000256" key="2">
    <source>
        <dbReference type="ARBA" id="ARBA00022450"/>
    </source>
</evidence>
<dbReference type="CDD" id="cd12117">
    <property type="entry name" value="A_NRPS_Srf_like"/>
    <property type="match status" value="1"/>
</dbReference>
<dbReference type="Pfam" id="PF00668">
    <property type="entry name" value="Condensation"/>
    <property type="match status" value="3"/>
</dbReference>
<dbReference type="FunFam" id="3.30.300.30:FF:000015">
    <property type="entry name" value="Nonribosomal peptide synthase SidD"/>
    <property type="match status" value="1"/>
</dbReference>
<dbReference type="InterPro" id="IPR010071">
    <property type="entry name" value="AA_adenyl_dom"/>
</dbReference>
<evidence type="ECO:0000259" key="5">
    <source>
        <dbReference type="PROSITE" id="PS50075"/>
    </source>
</evidence>
<dbReference type="Gene3D" id="3.30.300.30">
    <property type="match status" value="2"/>
</dbReference>
<dbReference type="InterPro" id="IPR020845">
    <property type="entry name" value="AMP-binding_CS"/>
</dbReference>
<dbReference type="PANTHER" id="PTHR45527:SF1">
    <property type="entry name" value="FATTY ACID SYNTHASE"/>
    <property type="match status" value="1"/>
</dbReference>
<dbReference type="Pfam" id="PF13193">
    <property type="entry name" value="AMP-binding_C"/>
    <property type="match status" value="2"/>
</dbReference>
<dbReference type="InterPro" id="IPR009081">
    <property type="entry name" value="PP-bd_ACP"/>
</dbReference>
<dbReference type="InterPro" id="IPR020806">
    <property type="entry name" value="PKS_PP-bd"/>
</dbReference>
<dbReference type="Pfam" id="PF18563">
    <property type="entry name" value="TubC_N"/>
    <property type="match status" value="1"/>
</dbReference>
<dbReference type="PANTHER" id="PTHR45527">
    <property type="entry name" value="NONRIBOSOMAL PEPTIDE SYNTHETASE"/>
    <property type="match status" value="1"/>
</dbReference>
<dbReference type="Pfam" id="PF00550">
    <property type="entry name" value="PP-binding"/>
    <property type="match status" value="3"/>
</dbReference>
<accession>A0AA89W8K7</accession>
<evidence type="ECO:0000256" key="3">
    <source>
        <dbReference type="ARBA" id="ARBA00022553"/>
    </source>
</evidence>
<dbReference type="GO" id="GO:0072330">
    <property type="term" value="P:monocarboxylic acid biosynthetic process"/>
    <property type="evidence" value="ECO:0007669"/>
    <property type="project" value="UniProtKB-ARBA"/>
</dbReference>
<dbReference type="InterPro" id="IPR000873">
    <property type="entry name" value="AMP-dep_synth/lig_dom"/>
</dbReference>
<dbReference type="FunFam" id="2.30.38.10:FF:000001">
    <property type="entry name" value="Non-ribosomal peptide synthetase PvdI"/>
    <property type="match status" value="1"/>
</dbReference>
<evidence type="ECO:0000256" key="1">
    <source>
        <dbReference type="ARBA" id="ARBA00001957"/>
    </source>
</evidence>
<dbReference type="GO" id="GO:0044550">
    <property type="term" value="P:secondary metabolite biosynthetic process"/>
    <property type="evidence" value="ECO:0007669"/>
    <property type="project" value="UniProtKB-ARBA"/>
</dbReference>
<name>A0AA89W8K7_STEMA</name>
<keyword evidence="3" id="KW-0597">Phosphoprotein</keyword>
<dbReference type="InterPro" id="IPR041464">
    <property type="entry name" value="TubC_N"/>
</dbReference>
<dbReference type="SMART" id="SM00823">
    <property type="entry name" value="PKS_PP"/>
    <property type="match status" value="3"/>
</dbReference>
<dbReference type="FunFam" id="3.30.300.30:FF:000010">
    <property type="entry name" value="Enterobactin synthetase component F"/>
    <property type="match status" value="1"/>
</dbReference>
<dbReference type="GO" id="GO:0005829">
    <property type="term" value="C:cytosol"/>
    <property type="evidence" value="ECO:0007669"/>
    <property type="project" value="TreeGrafter"/>
</dbReference>
<feature type="region of interest" description="Disordered" evidence="4">
    <location>
        <begin position="1586"/>
        <end position="1609"/>
    </location>
</feature>